<keyword evidence="3" id="KW-1185">Reference proteome</keyword>
<feature type="signal peptide" evidence="1">
    <location>
        <begin position="1"/>
        <end position="24"/>
    </location>
</feature>
<dbReference type="AlphaFoldDB" id="A0A1A9I5Q4"/>
<sequence length="227" mass="25184">MKKSAGIAFVLSITFLLIIVPAMAQDDSVAVQDRGYIKPYQEKGFKKERLFTGGGVTASFYSGGTVLGVNPMLGYAFNDYFDGGIVLNYVYTGARDIYDYDDKLRQHVYGPGVFVRGYPVNFLFLQAQFEENFTSERYTASPRSVRPSGSYNANAPSLLLGGGYCLGRAKGNSTFFYVSILADVLKDRNSPYVDVDYGPNGEEHVRIIPIVRAGINVALFQNRYGRY</sequence>
<gene>
    <name evidence="2" type="ORF">A8C56_16720</name>
</gene>
<dbReference type="RefSeq" id="WP_067758506.1">
    <property type="nucleotide sequence ID" value="NZ_CP015772.1"/>
</dbReference>
<dbReference type="Proteomes" id="UP000077667">
    <property type="component" value="Chromosome"/>
</dbReference>
<evidence type="ECO:0008006" key="4">
    <source>
        <dbReference type="Google" id="ProtNLM"/>
    </source>
</evidence>
<organism evidence="2 3">
    <name type="scientific">Niabella ginsenosidivorans</name>
    <dbReference type="NCBI Taxonomy" id="1176587"/>
    <lineage>
        <taxon>Bacteria</taxon>
        <taxon>Pseudomonadati</taxon>
        <taxon>Bacteroidota</taxon>
        <taxon>Chitinophagia</taxon>
        <taxon>Chitinophagales</taxon>
        <taxon>Chitinophagaceae</taxon>
        <taxon>Niabella</taxon>
    </lineage>
</organism>
<feature type="chain" id="PRO_5008389898" description="Outer membrane protein beta-barrel domain-containing protein" evidence="1">
    <location>
        <begin position="25"/>
        <end position="227"/>
    </location>
</feature>
<reference evidence="2 3" key="1">
    <citation type="submission" date="2016-05" db="EMBL/GenBank/DDBJ databases">
        <title>Niabella ginsenosidivorans BS26 whole genome sequencing.</title>
        <authorList>
            <person name="Im W.T."/>
            <person name="Siddiqi M.Z."/>
        </authorList>
    </citation>
    <scope>NUCLEOTIDE SEQUENCE [LARGE SCALE GENOMIC DNA]</scope>
    <source>
        <strain evidence="2 3">BS26</strain>
    </source>
</reference>
<dbReference type="KEGG" id="nia:A8C56_16720"/>
<protein>
    <recommendedName>
        <fullName evidence="4">Outer membrane protein beta-barrel domain-containing protein</fullName>
    </recommendedName>
</protein>
<evidence type="ECO:0000313" key="2">
    <source>
        <dbReference type="EMBL" id="ANH82389.1"/>
    </source>
</evidence>
<evidence type="ECO:0000313" key="3">
    <source>
        <dbReference type="Proteomes" id="UP000077667"/>
    </source>
</evidence>
<dbReference type="STRING" id="1176587.A8C56_16720"/>
<proteinExistence type="predicted"/>
<keyword evidence="1" id="KW-0732">Signal</keyword>
<name>A0A1A9I5Q4_9BACT</name>
<dbReference type="EMBL" id="CP015772">
    <property type="protein sequence ID" value="ANH82389.1"/>
    <property type="molecule type" value="Genomic_DNA"/>
</dbReference>
<accession>A0A1A9I5Q4</accession>
<dbReference type="OrthoDB" id="1098580at2"/>
<evidence type="ECO:0000256" key="1">
    <source>
        <dbReference type="SAM" id="SignalP"/>
    </source>
</evidence>